<accession>A0AAE3YAZ9</accession>
<sequence>MNTLKYYKKEGNQYTFKNQPVFVFIVAIFFIATAILFYRIDVKWLSYVMIAVVVLIAINFFTKKFIIDMDRQTITGKHTVFSPAKTYHLKDFTNFEVLATKYMGFITTNVLLTIHFHAEGKDKKLVLGQAVSHKGIQKMINETEDIMNSNTLNDERSRSV</sequence>
<dbReference type="EMBL" id="JAVDQY010000004">
    <property type="protein sequence ID" value="MDR6528100.1"/>
    <property type="molecule type" value="Genomic_DNA"/>
</dbReference>
<dbReference type="RefSeq" id="WP_202271025.1">
    <property type="nucleotide sequence ID" value="NZ_JAVDQY010000004.1"/>
</dbReference>
<keyword evidence="1" id="KW-0472">Membrane</keyword>
<name>A0AAE3YAZ9_9FLAO</name>
<keyword evidence="1" id="KW-1133">Transmembrane helix</keyword>
<dbReference type="AlphaFoldDB" id="A0AAE3YAZ9"/>
<comment type="caution">
    <text evidence="2">The sequence shown here is derived from an EMBL/GenBank/DDBJ whole genome shotgun (WGS) entry which is preliminary data.</text>
</comment>
<protein>
    <submittedName>
        <fullName evidence="2">Membrane protein YfcA</fullName>
    </submittedName>
</protein>
<reference evidence="2" key="1">
    <citation type="submission" date="2023-07" db="EMBL/GenBank/DDBJ databases">
        <title>Sorghum-associated microbial communities from plants grown in Nebraska, USA.</title>
        <authorList>
            <person name="Schachtman D."/>
        </authorList>
    </citation>
    <scope>NUCLEOTIDE SEQUENCE</scope>
    <source>
        <strain evidence="2">DS2360</strain>
    </source>
</reference>
<organism evidence="2 3">
    <name type="scientific">Chryseobacterium rhizosphaerae</name>
    <dbReference type="NCBI Taxonomy" id="395937"/>
    <lineage>
        <taxon>Bacteria</taxon>
        <taxon>Pseudomonadati</taxon>
        <taxon>Bacteroidota</taxon>
        <taxon>Flavobacteriia</taxon>
        <taxon>Flavobacteriales</taxon>
        <taxon>Weeksellaceae</taxon>
        <taxon>Chryseobacterium group</taxon>
        <taxon>Chryseobacterium</taxon>
    </lineage>
</organism>
<evidence type="ECO:0000313" key="3">
    <source>
        <dbReference type="Proteomes" id="UP001184861"/>
    </source>
</evidence>
<feature type="transmembrane region" description="Helical" evidence="1">
    <location>
        <begin position="44"/>
        <end position="62"/>
    </location>
</feature>
<evidence type="ECO:0000256" key="1">
    <source>
        <dbReference type="SAM" id="Phobius"/>
    </source>
</evidence>
<evidence type="ECO:0000313" key="2">
    <source>
        <dbReference type="EMBL" id="MDR6528100.1"/>
    </source>
</evidence>
<gene>
    <name evidence="2" type="ORF">J2787_003519</name>
</gene>
<feature type="transmembrane region" description="Helical" evidence="1">
    <location>
        <begin position="21"/>
        <end position="38"/>
    </location>
</feature>
<proteinExistence type="predicted"/>
<dbReference type="Proteomes" id="UP001184861">
    <property type="component" value="Unassembled WGS sequence"/>
</dbReference>
<keyword evidence="1" id="KW-0812">Transmembrane</keyword>